<evidence type="ECO:0000256" key="11">
    <source>
        <dbReference type="PIRSR" id="PIRSR601548-8"/>
    </source>
</evidence>
<dbReference type="GO" id="GO:0006508">
    <property type="term" value="P:proteolysis"/>
    <property type="evidence" value="ECO:0007669"/>
    <property type="project" value="UniProtKB-KW"/>
</dbReference>
<feature type="region of interest" description="Disordered" evidence="14">
    <location>
        <begin position="16"/>
        <end position="35"/>
    </location>
</feature>
<dbReference type="SUPFAM" id="SSF55486">
    <property type="entry name" value="Metalloproteases ('zincins'), catalytic domain"/>
    <property type="match status" value="1"/>
</dbReference>
<feature type="active site" description="Proton donor 1" evidence="5">
    <location>
        <position position="820"/>
    </location>
</feature>
<feature type="binding site" evidence="11">
    <location>
        <position position="694"/>
    </location>
    <ligand>
        <name>Zn(2+)</name>
        <dbReference type="ChEBI" id="CHEBI:29105"/>
        <label>2</label>
        <note>catalytic</note>
    </ligand>
</feature>
<dbReference type="PANTHER" id="PTHR10514">
    <property type="entry name" value="ANGIOTENSIN-CONVERTING ENZYME"/>
    <property type="match status" value="1"/>
</dbReference>
<dbReference type="InterPro" id="IPR001548">
    <property type="entry name" value="Peptidase_M2"/>
</dbReference>
<feature type="binding site" evidence="11">
    <location>
        <position position="718"/>
    </location>
    <ligand>
        <name>Zn(2+)</name>
        <dbReference type="ChEBI" id="CHEBI:29105"/>
        <label>2</label>
        <note>catalytic</note>
    </ligand>
</feature>
<protein>
    <recommendedName>
        <fullName evidence="13">Angiotensin-converting enzyme</fullName>
        <ecNumber evidence="13">3.4.-.-</ecNumber>
    </recommendedName>
</protein>
<evidence type="ECO:0000256" key="14">
    <source>
        <dbReference type="SAM" id="MobiDB-lite"/>
    </source>
</evidence>
<dbReference type="CDD" id="cd06461">
    <property type="entry name" value="M2_ACE"/>
    <property type="match status" value="1"/>
</dbReference>
<dbReference type="GO" id="GO:0008237">
    <property type="term" value="F:metallopeptidase activity"/>
    <property type="evidence" value="ECO:0007669"/>
    <property type="project" value="UniProtKB-KW"/>
</dbReference>
<keyword evidence="9 13" id="KW-0862">Zinc</keyword>
<evidence type="ECO:0000313" key="15">
    <source>
        <dbReference type="Proteomes" id="UP000095280"/>
    </source>
</evidence>
<dbReference type="PANTHER" id="PTHR10514:SF27">
    <property type="entry name" value="ANGIOTENSIN-CONVERTING ENZYME"/>
    <property type="match status" value="1"/>
</dbReference>
<evidence type="ECO:0000256" key="6">
    <source>
        <dbReference type="PIRSR" id="PIRSR601548-10"/>
    </source>
</evidence>
<feature type="glycosylation site" description="N-linked (GlcNAc...) (complex) asparagine" evidence="6">
    <location>
        <position position="411"/>
    </location>
</feature>
<reference evidence="16" key="1">
    <citation type="submission" date="2016-11" db="UniProtKB">
        <authorList>
            <consortium name="WormBaseParasite"/>
        </authorList>
    </citation>
    <scope>IDENTIFICATION</scope>
</reference>
<sequence length="865" mass="98085">MPNQIVIVHHLLDGVGQRQSDSKRQALRHGHYDNSDGNNNKFDQLLQVASKIKAVTGANWWLGKGLYAIFNDQHEQVTQKQCNSIILTSRDCVHIARLLHVAIVTIVLLVAAGSQQIKDDASLRVDANSRYYHFTGAFHHVGACWQAFWAKGAILATPSAPRTSMSSFSSVMEQPYSLLTEASLAIHHVINGPRIEVLFRSQHRTGKPHQAASQVHPLSIPAVLGHLVFEQLVPIMIHQVALRQNSDLFQSHQVKQISIELFGLVAGFEQSYHSQITRRHYRQRNGVSDGLVEAGVAASAKHNVLVLVLHKILHVTHFMVRHSEEVDVNRAVSLAGSKSTNVTEATLWFEQFSGEHRILLNKVVEASWASNTDINQENEKAELAARLQLSQFMLSKRQEMDKLFDWAHLGNERLKRMFTKAADIGTSIVTDEAKQTRFGQLRSDMIRIQSTATVEHPDTGEPIPLSRVVSLMASPDVSEAVKKALWSRWRDASGRPVKQMYEEYVDLANEMIKEAGYANFAKYWQSWYEPKEGQDFEQVMAELFNGLLPLYKELHGYVRHALMQKYPASIFPPTGHIPGHILGHMWGGRWDDLEPFTKPFPNEPQIDVTKVMREKNWTVRQMFEASQDFFASLGLGNMTDTFWEKSVLEKLPGVDMVCHASAWDFYTDKGDFRIKQCTEITGHYLAVTHHEMGHIQYYQQYEKQPVVFRGGANPGFHEAIGDTIELSVMTPGHLRKLGLLESDSESDEFYLNSLFLMALKKAAYLPFGYLIDNYRYKLFKGEVPKNQWNSEWVNQRCQLMGVSSPVLRSEEDFDAGAIYHVVANVEYMRRVQFQFHQSLCQAAGVTENFHKCSIYGNSAAGAKLK</sequence>
<organism evidence="15 16">
    <name type="scientific">Macrostomum lignano</name>
    <dbReference type="NCBI Taxonomy" id="282301"/>
    <lineage>
        <taxon>Eukaryota</taxon>
        <taxon>Metazoa</taxon>
        <taxon>Spiralia</taxon>
        <taxon>Lophotrochozoa</taxon>
        <taxon>Platyhelminthes</taxon>
        <taxon>Rhabditophora</taxon>
        <taxon>Macrostomorpha</taxon>
        <taxon>Macrostomida</taxon>
        <taxon>Macrostomidae</taxon>
        <taxon>Macrostomum</taxon>
    </lineage>
</organism>
<comment type="similarity">
    <text evidence="1 12 13">Belongs to the peptidase M2 family.</text>
</comment>
<feature type="binding site" evidence="8">
    <location>
        <position position="829"/>
    </location>
    <ligand>
        <name>chloride</name>
        <dbReference type="ChEBI" id="CHEBI:17996"/>
        <label>1</label>
    </ligand>
</feature>
<feature type="compositionally biased region" description="Basic and acidic residues" evidence="14">
    <location>
        <begin position="20"/>
        <end position="34"/>
    </location>
</feature>
<dbReference type="Pfam" id="PF01401">
    <property type="entry name" value="Peptidase_M2"/>
    <property type="match status" value="1"/>
</dbReference>
<dbReference type="GO" id="GO:0046872">
    <property type="term" value="F:metal ion binding"/>
    <property type="evidence" value="ECO:0007669"/>
    <property type="project" value="UniProtKB-KW"/>
</dbReference>
<dbReference type="AlphaFoldDB" id="A0A1I8HDQ1"/>
<feature type="binding site" evidence="9">
    <location>
        <position position="690"/>
    </location>
    <ligand>
        <name>Zn(2+)</name>
        <dbReference type="ChEBI" id="CHEBI:29105"/>
        <label>1</label>
        <note>catalytic</note>
    </ligand>
</feature>
<evidence type="ECO:0000256" key="13">
    <source>
        <dbReference type="RuleBase" id="RU361144"/>
    </source>
</evidence>
<comment type="cofactor">
    <cofactor evidence="13">
        <name>Zn(2+)</name>
        <dbReference type="ChEBI" id="CHEBI:29105"/>
    </cofactor>
    <text evidence="13">Binds 1 zinc ion per subunit.</text>
</comment>
<evidence type="ECO:0000256" key="3">
    <source>
        <dbReference type="ARBA" id="ARBA00023157"/>
    </source>
</evidence>
<accession>A0A1I8HDQ1</accession>
<keyword evidence="13" id="KW-0378">Hydrolase</keyword>
<feature type="binding site" evidence="9">
    <location>
        <position position="718"/>
    </location>
    <ligand>
        <name>Zn(2+)</name>
        <dbReference type="ChEBI" id="CHEBI:29105"/>
        <label>1</label>
        <note>catalytic</note>
    </ligand>
</feature>
<keyword evidence="2" id="KW-0732">Signal</keyword>
<keyword evidence="13" id="KW-0482">Metalloprotease</keyword>
<dbReference type="Proteomes" id="UP000095280">
    <property type="component" value="Unplaced"/>
</dbReference>
<dbReference type="WBParaSite" id="maker-uti_cns_0005658-snap-gene-0.2-mRNA-1">
    <property type="protein sequence ID" value="maker-uti_cns_0005658-snap-gene-0.2-mRNA-1"/>
    <property type="gene ID" value="maker-uti_cns_0005658-snap-gene-0.2"/>
</dbReference>
<evidence type="ECO:0000256" key="4">
    <source>
        <dbReference type="ARBA" id="ARBA00023180"/>
    </source>
</evidence>
<evidence type="ECO:0000256" key="10">
    <source>
        <dbReference type="PIRSR" id="PIRSR601548-4"/>
    </source>
</evidence>
<evidence type="ECO:0000256" key="1">
    <source>
        <dbReference type="ARBA" id="ARBA00008139"/>
    </source>
</evidence>
<dbReference type="Gene3D" id="1.10.1370.30">
    <property type="match status" value="1"/>
</dbReference>
<comment type="caution">
    <text evidence="12">Lacks conserved residue(s) required for the propagation of feature annotation.</text>
</comment>
<evidence type="ECO:0000256" key="8">
    <source>
        <dbReference type="PIRSR" id="PIRSR601548-2"/>
    </source>
</evidence>
<evidence type="ECO:0000256" key="2">
    <source>
        <dbReference type="ARBA" id="ARBA00022729"/>
    </source>
</evidence>
<feature type="disulfide bond" evidence="10">
    <location>
        <begin position="658"/>
        <end position="677"/>
    </location>
</feature>
<evidence type="ECO:0000256" key="9">
    <source>
        <dbReference type="PIRSR" id="PIRSR601548-3"/>
    </source>
</evidence>
<keyword evidence="13" id="KW-0121">Carboxypeptidase</keyword>
<keyword evidence="15" id="KW-1185">Reference proteome</keyword>
<keyword evidence="4 6" id="KW-0325">Glycoprotein</keyword>
<dbReference type="EC" id="3.4.-.-" evidence="13"/>
<dbReference type="GO" id="GO:0008241">
    <property type="term" value="F:peptidyl-dipeptidase activity"/>
    <property type="evidence" value="ECO:0007669"/>
    <property type="project" value="InterPro"/>
</dbReference>
<feature type="binding site" evidence="9">
    <location>
        <position position="694"/>
    </location>
    <ligand>
        <name>Zn(2+)</name>
        <dbReference type="ChEBI" id="CHEBI:29105"/>
        <label>1</label>
        <note>catalytic</note>
    </ligand>
</feature>
<dbReference type="GO" id="GO:0004180">
    <property type="term" value="F:carboxypeptidase activity"/>
    <property type="evidence" value="ECO:0007669"/>
    <property type="project" value="UniProtKB-KW"/>
</dbReference>
<feature type="active site" description="Proton donor 2" evidence="7">
    <location>
        <position position="820"/>
    </location>
</feature>
<keyword evidence="13" id="KW-0645">Protease</keyword>
<feature type="disulfide bond" evidence="10">
    <location>
        <begin position="840"/>
        <end position="852"/>
    </location>
</feature>
<evidence type="ECO:0000256" key="7">
    <source>
        <dbReference type="PIRSR" id="PIRSR601548-11"/>
    </source>
</evidence>
<feature type="binding site" evidence="11">
    <location>
        <position position="690"/>
    </location>
    <ligand>
        <name>Zn(2+)</name>
        <dbReference type="ChEBI" id="CHEBI:29105"/>
        <label>2</label>
        <note>catalytic</note>
    </ligand>
</feature>
<keyword evidence="9 13" id="KW-0479">Metal-binding</keyword>
<feature type="binding site" evidence="8">
    <location>
        <position position="528"/>
    </location>
    <ligand>
        <name>chloride</name>
        <dbReference type="ChEBI" id="CHEBI:17996"/>
        <label>1</label>
    </ligand>
</feature>
<keyword evidence="3 10" id="KW-1015">Disulfide bond</keyword>
<dbReference type="PROSITE" id="PS52011">
    <property type="entry name" value="PEPTIDASE_M2"/>
    <property type="match status" value="1"/>
</dbReference>
<name>A0A1I8HDQ1_9PLAT</name>
<feature type="active site" description="Proton acceptor 2" evidence="7">
    <location>
        <position position="691"/>
    </location>
</feature>
<dbReference type="PRINTS" id="PR00791">
    <property type="entry name" value="PEPDIPTASEA"/>
</dbReference>
<evidence type="ECO:0000256" key="12">
    <source>
        <dbReference type="PROSITE-ProRule" id="PRU01355"/>
    </source>
</evidence>
<dbReference type="GO" id="GO:0005886">
    <property type="term" value="C:plasma membrane"/>
    <property type="evidence" value="ECO:0007669"/>
    <property type="project" value="TreeGrafter"/>
</dbReference>
<evidence type="ECO:0000256" key="5">
    <source>
        <dbReference type="PIRSR" id="PIRSR601548-1"/>
    </source>
</evidence>
<feature type="active site" description="Proton acceptor 1" evidence="5">
    <location>
        <position position="691"/>
    </location>
</feature>
<proteinExistence type="inferred from homology"/>
<evidence type="ECO:0000313" key="16">
    <source>
        <dbReference type="WBParaSite" id="maker-uti_cns_0005658-snap-gene-0.2-mRNA-1"/>
    </source>
</evidence>